<feature type="transmembrane region" description="Helical" evidence="1">
    <location>
        <begin position="125"/>
        <end position="141"/>
    </location>
</feature>
<accession>A0A7W7CE60</accession>
<organism evidence="2 3">
    <name type="scientific">Crossiella cryophila</name>
    <dbReference type="NCBI Taxonomy" id="43355"/>
    <lineage>
        <taxon>Bacteria</taxon>
        <taxon>Bacillati</taxon>
        <taxon>Actinomycetota</taxon>
        <taxon>Actinomycetes</taxon>
        <taxon>Pseudonocardiales</taxon>
        <taxon>Pseudonocardiaceae</taxon>
        <taxon>Crossiella</taxon>
    </lineage>
</organism>
<sequence length="200" mass="20774">MTTATHFAPITARGTARPGEIDSRPVYLGFGFSYLFGHGAAALSRGETPLLTLPGWLPMTLLLGGFAVGTVLAILAATRAQKSLSGRELLSHKLIGAAWVVGMGGLFLLISGLHTLPDMPNVQSLLWPAGAGFVVGLLYLGEGAVRGNPLHYVLGAYLALLSAGSLFLGTPALFWALAIAGTGGFLVATVLEHRRLAATR</sequence>
<dbReference type="Proteomes" id="UP000533598">
    <property type="component" value="Unassembled WGS sequence"/>
</dbReference>
<feature type="transmembrane region" description="Helical" evidence="1">
    <location>
        <begin position="26"/>
        <end position="44"/>
    </location>
</feature>
<name>A0A7W7CE60_9PSEU</name>
<keyword evidence="1" id="KW-1133">Transmembrane helix</keyword>
<evidence type="ECO:0000313" key="2">
    <source>
        <dbReference type="EMBL" id="MBB4678153.1"/>
    </source>
</evidence>
<feature type="transmembrane region" description="Helical" evidence="1">
    <location>
        <begin position="150"/>
        <end position="167"/>
    </location>
</feature>
<feature type="transmembrane region" description="Helical" evidence="1">
    <location>
        <begin position="173"/>
        <end position="191"/>
    </location>
</feature>
<dbReference type="AlphaFoldDB" id="A0A7W7CE60"/>
<comment type="caution">
    <text evidence="2">The sequence shown here is derived from an EMBL/GenBank/DDBJ whole genome shotgun (WGS) entry which is preliminary data.</text>
</comment>
<reference evidence="2 3" key="1">
    <citation type="submission" date="2020-08" db="EMBL/GenBank/DDBJ databases">
        <title>Sequencing the genomes of 1000 actinobacteria strains.</title>
        <authorList>
            <person name="Klenk H.-P."/>
        </authorList>
    </citation>
    <scope>NUCLEOTIDE SEQUENCE [LARGE SCALE GENOMIC DNA]</scope>
    <source>
        <strain evidence="2 3">DSM 44230</strain>
    </source>
</reference>
<gene>
    <name evidence="2" type="ORF">HNR67_004271</name>
</gene>
<feature type="transmembrane region" description="Helical" evidence="1">
    <location>
        <begin position="56"/>
        <end position="78"/>
    </location>
</feature>
<evidence type="ECO:0000313" key="3">
    <source>
        <dbReference type="Proteomes" id="UP000533598"/>
    </source>
</evidence>
<proteinExistence type="predicted"/>
<dbReference type="EMBL" id="JACHMH010000001">
    <property type="protein sequence ID" value="MBB4678153.1"/>
    <property type="molecule type" value="Genomic_DNA"/>
</dbReference>
<protein>
    <submittedName>
        <fullName evidence="2">Uncharacterized protein</fullName>
    </submittedName>
</protein>
<keyword evidence="1" id="KW-0812">Transmembrane</keyword>
<keyword evidence="3" id="KW-1185">Reference proteome</keyword>
<evidence type="ECO:0000256" key="1">
    <source>
        <dbReference type="SAM" id="Phobius"/>
    </source>
</evidence>
<keyword evidence="1" id="KW-0472">Membrane</keyword>
<dbReference type="RefSeq" id="WP_185004019.1">
    <property type="nucleotide sequence ID" value="NZ_BAAAUI010000086.1"/>
</dbReference>
<feature type="transmembrane region" description="Helical" evidence="1">
    <location>
        <begin position="90"/>
        <end position="113"/>
    </location>
</feature>